<name>A0A6D2IRD3_9BRAS</name>
<protein>
    <recommendedName>
        <fullName evidence="2">Reverse transcriptase zinc-binding domain-containing protein</fullName>
    </recommendedName>
</protein>
<keyword evidence="1" id="KW-0732">Signal</keyword>
<dbReference type="Proteomes" id="UP000467841">
    <property type="component" value="Unassembled WGS sequence"/>
</dbReference>
<dbReference type="EMBL" id="CACVBM020001085">
    <property type="protein sequence ID" value="CAA7029679.1"/>
    <property type="molecule type" value="Genomic_DNA"/>
</dbReference>
<evidence type="ECO:0000256" key="1">
    <source>
        <dbReference type="SAM" id="SignalP"/>
    </source>
</evidence>
<feature type="chain" id="PRO_5025386323" description="Reverse transcriptase zinc-binding domain-containing protein" evidence="1">
    <location>
        <begin position="32"/>
        <end position="162"/>
    </location>
</feature>
<dbReference type="AlphaFoldDB" id="A0A6D2IRD3"/>
<sequence>MEWHKGVWFTHSTPKFSFFAWLALHNRLTTCDRILSWSPGINPLCVLCQRQQETRNHIFFTCGYSSEVWGALTKGLLKRSYSSSWDSIVSFISDSRHPWTPLFLVRYVFQSAIHTLCRERNSRRHGDRPQPPAKLTRIIDKTVRNRIFSIRMMGDVKYDEAL</sequence>
<evidence type="ECO:0000259" key="2">
    <source>
        <dbReference type="Pfam" id="PF13966"/>
    </source>
</evidence>
<accession>A0A6D2IRD3</accession>
<keyword evidence="4" id="KW-1185">Reference proteome</keyword>
<feature type="signal peptide" evidence="1">
    <location>
        <begin position="1"/>
        <end position="31"/>
    </location>
</feature>
<reference evidence="3" key="1">
    <citation type="submission" date="2020-01" db="EMBL/GenBank/DDBJ databases">
        <authorList>
            <person name="Mishra B."/>
        </authorList>
    </citation>
    <scope>NUCLEOTIDE SEQUENCE [LARGE SCALE GENOMIC DNA]</scope>
</reference>
<gene>
    <name evidence="3" type="ORF">MERR_LOCUS16914</name>
</gene>
<comment type="caution">
    <text evidence="3">The sequence shown here is derived from an EMBL/GenBank/DDBJ whole genome shotgun (WGS) entry which is preliminary data.</text>
</comment>
<feature type="domain" description="Reverse transcriptase zinc-binding" evidence="2">
    <location>
        <begin position="2"/>
        <end position="69"/>
    </location>
</feature>
<dbReference type="Pfam" id="PF13966">
    <property type="entry name" value="zf-RVT"/>
    <property type="match status" value="1"/>
</dbReference>
<dbReference type="OrthoDB" id="1717299at2759"/>
<organism evidence="3 4">
    <name type="scientific">Microthlaspi erraticum</name>
    <dbReference type="NCBI Taxonomy" id="1685480"/>
    <lineage>
        <taxon>Eukaryota</taxon>
        <taxon>Viridiplantae</taxon>
        <taxon>Streptophyta</taxon>
        <taxon>Embryophyta</taxon>
        <taxon>Tracheophyta</taxon>
        <taxon>Spermatophyta</taxon>
        <taxon>Magnoliopsida</taxon>
        <taxon>eudicotyledons</taxon>
        <taxon>Gunneridae</taxon>
        <taxon>Pentapetalae</taxon>
        <taxon>rosids</taxon>
        <taxon>malvids</taxon>
        <taxon>Brassicales</taxon>
        <taxon>Brassicaceae</taxon>
        <taxon>Coluteocarpeae</taxon>
        <taxon>Microthlaspi</taxon>
    </lineage>
</organism>
<evidence type="ECO:0000313" key="4">
    <source>
        <dbReference type="Proteomes" id="UP000467841"/>
    </source>
</evidence>
<proteinExistence type="predicted"/>
<dbReference type="InterPro" id="IPR026960">
    <property type="entry name" value="RVT-Znf"/>
</dbReference>
<evidence type="ECO:0000313" key="3">
    <source>
        <dbReference type="EMBL" id="CAA7029679.1"/>
    </source>
</evidence>